<evidence type="ECO:0000256" key="16">
    <source>
        <dbReference type="SAM" id="Phobius"/>
    </source>
</evidence>
<dbReference type="GO" id="GO:0030163">
    <property type="term" value="P:protein catabolic process"/>
    <property type="evidence" value="ECO:0007669"/>
    <property type="project" value="TreeGrafter"/>
</dbReference>
<feature type="domain" description="AAA+ ATPase" evidence="17">
    <location>
        <begin position="162"/>
        <end position="308"/>
    </location>
</feature>
<dbReference type="InterPro" id="IPR000642">
    <property type="entry name" value="Peptidase_M41"/>
</dbReference>
<evidence type="ECO:0000313" key="18">
    <source>
        <dbReference type="EMBL" id="PIQ89033.1"/>
    </source>
</evidence>
<keyword evidence="18" id="KW-0132">Cell division</keyword>
<reference evidence="18 19" key="1">
    <citation type="submission" date="2017-09" db="EMBL/GenBank/DDBJ databases">
        <title>Depth-based differentiation of microbial function through sediment-hosted aquifers and enrichment of novel symbionts in the deep terrestrial subsurface.</title>
        <authorList>
            <person name="Probst A.J."/>
            <person name="Ladd B."/>
            <person name="Jarett J.K."/>
            <person name="Geller-Mcgrath D.E."/>
            <person name="Sieber C.M."/>
            <person name="Emerson J.B."/>
            <person name="Anantharaman K."/>
            <person name="Thomas B.C."/>
            <person name="Malmstrom R."/>
            <person name="Stieglmeier M."/>
            <person name="Klingl A."/>
            <person name="Woyke T."/>
            <person name="Ryan C.M."/>
            <person name="Banfield J.F."/>
        </authorList>
    </citation>
    <scope>NUCLEOTIDE SEQUENCE [LARGE SCALE GENOMIC DNA]</scope>
    <source>
        <strain evidence="18">CG11_big_fil_rev_8_21_14_0_20_42_13</strain>
    </source>
</reference>
<dbReference type="GO" id="GO:0051301">
    <property type="term" value="P:cell division"/>
    <property type="evidence" value="ECO:0007669"/>
    <property type="project" value="UniProtKB-KW"/>
</dbReference>
<dbReference type="InterPro" id="IPR037219">
    <property type="entry name" value="Peptidase_M41-like"/>
</dbReference>
<evidence type="ECO:0000256" key="12">
    <source>
        <dbReference type="ARBA" id="ARBA00022989"/>
    </source>
</evidence>
<dbReference type="SUPFAM" id="SSF52540">
    <property type="entry name" value="P-loop containing nucleoside triphosphate hydrolases"/>
    <property type="match status" value="1"/>
</dbReference>
<keyword evidence="11" id="KW-0809">Transit peptide</keyword>
<evidence type="ECO:0000259" key="17">
    <source>
        <dbReference type="SMART" id="SM00382"/>
    </source>
</evidence>
<keyword evidence="5 16" id="KW-0812">Transmembrane</keyword>
<keyword evidence="8" id="KW-0378">Hydrolase</keyword>
<evidence type="ECO:0000256" key="3">
    <source>
        <dbReference type="ARBA" id="ARBA00010044"/>
    </source>
</evidence>
<evidence type="ECO:0000256" key="13">
    <source>
        <dbReference type="ARBA" id="ARBA00023049"/>
    </source>
</evidence>
<dbReference type="GO" id="GO:0004222">
    <property type="term" value="F:metalloendopeptidase activity"/>
    <property type="evidence" value="ECO:0007669"/>
    <property type="project" value="InterPro"/>
</dbReference>
<organism evidence="18 19">
    <name type="scientific">Candidatus Ghiorseimicrobium undicola</name>
    <dbReference type="NCBI Taxonomy" id="1974746"/>
    <lineage>
        <taxon>Bacteria</taxon>
        <taxon>Pseudomonadati</taxon>
        <taxon>Candidatus Omnitrophota</taxon>
        <taxon>Candidatus Ghiorseimicrobium</taxon>
    </lineage>
</organism>
<sequence length="580" mass="65874">MTLKILYVIFMHTEENLSMDFKKIKYLSKLYIQLYWIRIIVITLAAGLVISLIVCLKLGIKAWNESESYLRQSQLAVIPIQIYLQFIMAFVFAGVYVVLLRWVLYNRGSSSFTQTQKKALSGKDIRVKWEDVIGMDEAKQEAHEVVNLIQDRASVQQVGGQILRGLLMLGPPGCGKTYLAKAIATATDIPFISMSGSEFVEMFVGVGAGRVRSLFKRARLLSQFKGACIIFIDEIDALGARRALDAGFGGTTEHNTTLNQLLVEMDGLKEKDTNIVVIGATNQMEKHLDSALLRPGRFDRKIYVDTPNLEDRQKLFAYYLKKINYDENDVKIERLARITVGYSPAEIANLIKEAALICVRHKRQLITMKDIDDARERIALGIKRRIKYREEEKWQVAYHEAGHAIITYLLVPTQDVFKITITPRGHTGGVTWTPEREEIFIRDRHKLLGRIKSSLGSYAAEKLKLGMTTAGVDSDFSSALYTAHNMVYRWGMGKSGLLGNFDMLNYYSYDGKNTLSEEIKGRLDNDVQDILQNCMTEVEGVLKQEESLLDRLANELVTKEELNYDEIEAIFKEFGKNRAQ</sequence>
<dbReference type="GO" id="GO:0046872">
    <property type="term" value="F:metal ion binding"/>
    <property type="evidence" value="ECO:0007669"/>
    <property type="project" value="UniProtKB-KW"/>
</dbReference>
<feature type="transmembrane region" description="Helical" evidence="16">
    <location>
        <begin position="80"/>
        <end position="104"/>
    </location>
</feature>
<dbReference type="Gene3D" id="1.10.8.60">
    <property type="match status" value="1"/>
</dbReference>
<evidence type="ECO:0000256" key="2">
    <source>
        <dbReference type="ARBA" id="ARBA00004141"/>
    </source>
</evidence>
<evidence type="ECO:0000256" key="4">
    <source>
        <dbReference type="ARBA" id="ARBA00022670"/>
    </source>
</evidence>
<evidence type="ECO:0000256" key="9">
    <source>
        <dbReference type="ARBA" id="ARBA00022833"/>
    </source>
</evidence>
<keyword evidence="13" id="KW-0482">Metalloprotease</keyword>
<comment type="caution">
    <text evidence="18">The sequence shown here is derived from an EMBL/GenBank/DDBJ whole genome shotgun (WGS) entry which is preliminary data.</text>
</comment>
<dbReference type="InterPro" id="IPR027417">
    <property type="entry name" value="P-loop_NTPase"/>
</dbReference>
<evidence type="ECO:0000313" key="19">
    <source>
        <dbReference type="Proteomes" id="UP000229641"/>
    </source>
</evidence>
<dbReference type="InterPro" id="IPR003959">
    <property type="entry name" value="ATPase_AAA_core"/>
</dbReference>
<dbReference type="GO" id="GO:0004176">
    <property type="term" value="F:ATP-dependent peptidase activity"/>
    <property type="evidence" value="ECO:0007669"/>
    <property type="project" value="InterPro"/>
</dbReference>
<evidence type="ECO:0000256" key="10">
    <source>
        <dbReference type="ARBA" id="ARBA00022840"/>
    </source>
</evidence>
<keyword evidence="14 16" id="KW-0472">Membrane</keyword>
<comment type="subcellular location">
    <subcellularLocation>
        <location evidence="2">Membrane</location>
        <topology evidence="2">Multi-pass membrane protein</topology>
    </subcellularLocation>
</comment>
<dbReference type="SUPFAM" id="SSF140990">
    <property type="entry name" value="FtsH protease domain-like"/>
    <property type="match status" value="1"/>
</dbReference>
<evidence type="ECO:0000256" key="1">
    <source>
        <dbReference type="ARBA" id="ARBA00001947"/>
    </source>
</evidence>
<accession>A0A2H0LX83</accession>
<dbReference type="EMBL" id="PCWA01000075">
    <property type="protein sequence ID" value="PIQ89033.1"/>
    <property type="molecule type" value="Genomic_DNA"/>
</dbReference>
<dbReference type="AlphaFoldDB" id="A0A2H0LX83"/>
<dbReference type="Gene3D" id="3.40.50.300">
    <property type="entry name" value="P-loop containing nucleotide triphosphate hydrolases"/>
    <property type="match status" value="1"/>
</dbReference>
<dbReference type="Gene3D" id="1.20.58.760">
    <property type="entry name" value="Peptidase M41"/>
    <property type="match status" value="1"/>
</dbReference>
<gene>
    <name evidence="18" type="ORF">COV72_05165</name>
</gene>
<evidence type="ECO:0000256" key="6">
    <source>
        <dbReference type="ARBA" id="ARBA00022723"/>
    </source>
</evidence>
<evidence type="ECO:0000256" key="8">
    <source>
        <dbReference type="ARBA" id="ARBA00022801"/>
    </source>
</evidence>
<dbReference type="InterPro" id="IPR041569">
    <property type="entry name" value="AAA_lid_3"/>
</dbReference>
<dbReference type="Pfam" id="PF01434">
    <property type="entry name" value="Peptidase_M41"/>
    <property type="match status" value="1"/>
</dbReference>
<evidence type="ECO:0000256" key="7">
    <source>
        <dbReference type="ARBA" id="ARBA00022741"/>
    </source>
</evidence>
<dbReference type="GO" id="GO:0016887">
    <property type="term" value="F:ATP hydrolysis activity"/>
    <property type="evidence" value="ECO:0007669"/>
    <property type="project" value="InterPro"/>
</dbReference>
<keyword evidence="9" id="KW-0862">Zinc</keyword>
<keyword evidence="4" id="KW-0645">Protease</keyword>
<dbReference type="InterPro" id="IPR003593">
    <property type="entry name" value="AAA+_ATPase"/>
</dbReference>
<protein>
    <submittedName>
        <fullName evidence="18">Cell division protein FtsH</fullName>
    </submittedName>
</protein>
<dbReference type="GO" id="GO:0005524">
    <property type="term" value="F:ATP binding"/>
    <property type="evidence" value="ECO:0007669"/>
    <property type="project" value="UniProtKB-KW"/>
</dbReference>
<dbReference type="Pfam" id="PF17862">
    <property type="entry name" value="AAA_lid_3"/>
    <property type="match status" value="1"/>
</dbReference>
<dbReference type="GO" id="GO:0005886">
    <property type="term" value="C:plasma membrane"/>
    <property type="evidence" value="ECO:0007669"/>
    <property type="project" value="TreeGrafter"/>
</dbReference>
<feature type="coiled-coil region" evidence="15">
    <location>
        <begin position="535"/>
        <end position="562"/>
    </location>
</feature>
<feature type="transmembrane region" description="Helical" evidence="16">
    <location>
        <begin position="35"/>
        <end position="60"/>
    </location>
</feature>
<dbReference type="GO" id="GO:0006508">
    <property type="term" value="P:proteolysis"/>
    <property type="evidence" value="ECO:0007669"/>
    <property type="project" value="UniProtKB-KW"/>
</dbReference>
<keyword evidence="12 16" id="KW-1133">Transmembrane helix</keyword>
<dbReference type="PANTHER" id="PTHR23076">
    <property type="entry name" value="METALLOPROTEASE M41 FTSH"/>
    <property type="match status" value="1"/>
</dbReference>
<evidence type="ECO:0000256" key="15">
    <source>
        <dbReference type="SAM" id="Coils"/>
    </source>
</evidence>
<comment type="similarity">
    <text evidence="3">In the C-terminal section; belongs to the peptidase M41 family.</text>
</comment>
<evidence type="ECO:0000256" key="5">
    <source>
        <dbReference type="ARBA" id="ARBA00022692"/>
    </source>
</evidence>
<keyword evidence="15" id="KW-0175">Coiled coil</keyword>
<proteinExistence type="inferred from homology"/>
<name>A0A2H0LX83_9BACT</name>
<evidence type="ECO:0000256" key="11">
    <source>
        <dbReference type="ARBA" id="ARBA00022946"/>
    </source>
</evidence>
<keyword evidence="6" id="KW-0479">Metal-binding</keyword>
<dbReference type="SMART" id="SM00382">
    <property type="entry name" value="AAA"/>
    <property type="match status" value="1"/>
</dbReference>
<dbReference type="Pfam" id="PF00004">
    <property type="entry name" value="AAA"/>
    <property type="match status" value="1"/>
</dbReference>
<dbReference type="PANTHER" id="PTHR23076:SF97">
    <property type="entry name" value="ATP-DEPENDENT ZINC METALLOPROTEASE YME1L1"/>
    <property type="match status" value="1"/>
</dbReference>
<dbReference type="FunFam" id="3.40.50.300:FF:000277">
    <property type="entry name" value="ATP-dependent zinc metalloprotease FtsH"/>
    <property type="match status" value="1"/>
</dbReference>
<dbReference type="Proteomes" id="UP000229641">
    <property type="component" value="Unassembled WGS sequence"/>
</dbReference>
<keyword evidence="7" id="KW-0547">Nucleotide-binding</keyword>
<comment type="cofactor">
    <cofactor evidence="1">
        <name>Zn(2+)</name>
        <dbReference type="ChEBI" id="CHEBI:29105"/>
    </cofactor>
</comment>
<evidence type="ECO:0000256" key="14">
    <source>
        <dbReference type="ARBA" id="ARBA00023136"/>
    </source>
</evidence>
<keyword evidence="10" id="KW-0067">ATP-binding</keyword>
<keyword evidence="18" id="KW-0131">Cell cycle</keyword>
<dbReference type="PRINTS" id="PR00830">
    <property type="entry name" value="ENDOLAPTASE"/>
</dbReference>